<evidence type="ECO:0000256" key="1">
    <source>
        <dbReference type="ARBA" id="ARBA00022432"/>
    </source>
</evidence>
<sequence length="401" mass="45016">MKYQEFLSQFSSESITRTSSRNFSTNKIHIDQSALNIDEKVFSMFEEYAKKNNFIENFNELMSGERLNNTENRAVTHFNYRDAKSDIYEASLNKMETLASEIKSKFKKILIFGIGGSYLGPKLMNDIFSSQDIEIDFITGSDSTEYQNYIEQDLSDCAFIITSKSFSTIETLTSYSAITKGKLLDQTFAVTSAVNKAEAFGIDSNNIAQVDLGTGGRFSIWSAVNLGLFISLGRDGFENLLSGAKSIDDLSSIDVNNNPALSLAIQDLIMNNVLGMDSTLILNYDYKLRNFSSYAQQLEMESLGKSIDRDTGQALSYDTGSIVWGGYGPRSQHSFFQHLFQGTKEANTYFIVSKTDNLNFKQFKGQTRSLISGNDNELDPHKKVSKRRFSFLVLEDLSPES</sequence>
<dbReference type="UniPathway" id="UPA00109">
    <property type="reaction ID" value="UER00181"/>
</dbReference>
<organism evidence="5 6">
    <name type="scientific">SAR86 cluster bacterium</name>
    <dbReference type="NCBI Taxonomy" id="2030880"/>
    <lineage>
        <taxon>Bacteria</taxon>
        <taxon>Pseudomonadati</taxon>
        <taxon>Pseudomonadota</taxon>
        <taxon>Gammaproteobacteria</taxon>
        <taxon>SAR86 cluster</taxon>
    </lineage>
</organism>
<dbReference type="CDD" id="cd05016">
    <property type="entry name" value="SIS_PGI_2"/>
    <property type="match status" value="1"/>
</dbReference>
<comment type="caution">
    <text evidence="5">The sequence shown here is derived from an EMBL/GenBank/DDBJ whole genome shotgun (WGS) entry which is preliminary data.</text>
</comment>
<comment type="catalytic activity">
    <reaction evidence="4">
        <text>alpha-D-glucose 6-phosphate = beta-D-fructose 6-phosphate</text>
        <dbReference type="Rhea" id="RHEA:11816"/>
        <dbReference type="ChEBI" id="CHEBI:57634"/>
        <dbReference type="ChEBI" id="CHEBI:58225"/>
        <dbReference type="EC" id="5.3.1.9"/>
    </reaction>
</comment>
<name>A0A520MTH9_9GAMM</name>
<dbReference type="GO" id="GO:0004347">
    <property type="term" value="F:glucose-6-phosphate isomerase activity"/>
    <property type="evidence" value="ECO:0007669"/>
    <property type="project" value="UniProtKB-EC"/>
</dbReference>
<dbReference type="AlphaFoldDB" id="A0A520MTH9"/>
<feature type="non-terminal residue" evidence="5">
    <location>
        <position position="401"/>
    </location>
</feature>
<proteinExistence type="inferred from homology"/>
<dbReference type="GO" id="GO:0048029">
    <property type="term" value="F:monosaccharide binding"/>
    <property type="evidence" value="ECO:0007669"/>
    <property type="project" value="TreeGrafter"/>
</dbReference>
<accession>A0A520MTH9</accession>
<dbReference type="InterPro" id="IPR001672">
    <property type="entry name" value="G6P_Isomerase"/>
</dbReference>
<evidence type="ECO:0000313" key="5">
    <source>
        <dbReference type="EMBL" id="RZO24532.1"/>
    </source>
</evidence>
<dbReference type="InterPro" id="IPR046348">
    <property type="entry name" value="SIS_dom_sf"/>
</dbReference>
<reference evidence="5 6" key="1">
    <citation type="submission" date="2019-02" db="EMBL/GenBank/DDBJ databases">
        <title>Prokaryotic population dynamics and viral predation in marine succession experiment using metagenomics: the confinement effect.</title>
        <authorList>
            <person name="Haro-Moreno J.M."/>
            <person name="Rodriguez-Valera F."/>
            <person name="Lopez-Perez M."/>
        </authorList>
    </citation>
    <scope>NUCLEOTIDE SEQUENCE [LARGE SCALE GENOMIC DNA]</scope>
    <source>
        <strain evidence="5">MED-G166</strain>
    </source>
</reference>
<dbReference type="GO" id="GO:0005829">
    <property type="term" value="C:cytosol"/>
    <property type="evidence" value="ECO:0007669"/>
    <property type="project" value="TreeGrafter"/>
</dbReference>
<dbReference type="GO" id="GO:0097367">
    <property type="term" value="F:carbohydrate derivative binding"/>
    <property type="evidence" value="ECO:0007669"/>
    <property type="project" value="InterPro"/>
</dbReference>
<gene>
    <name evidence="5" type="ORF">EVA99_01435</name>
</gene>
<comment type="pathway">
    <text evidence="4">Carbohydrate degradation; glycolysis; D-glyceraldehyde 3-phosphate and glycerone phosphate from D-glucose: step 2/4.</text>
</comment>
<dbReference type="Gene3D" id="3.40.50.10490">
    <property type="entry name" value="Glucose-6-phosphate isomerase like protein, domain 1"/>
    <property type="match status" value="3"/>
</dbReference>
<dbReference type="GO" id="GO:0006096">
    <property type="term" value="P:glycolytic process"/>
    <property type="evidence" value="ECO:0007669"/>
    <property type="project" value="UniProtKB-UniPathway"/>
</dbReference>
<keyword evidence="1 4" id="KW-0312">Gluconeogenesis</keyword>
<evidence type="ECO:0000313" key="6">
    <source>
        <dbReference type="Proteomes" id="UP000320146"/>
    </source>
</evidence>
<dbReference type="GO" id="GO:0006094">
    <property type="term" value="P:gluconeogenesis"/>
    <property type="evidence" value="ECO:0007669"/>
    <property type="project" value="UniProtKB-KW"/>
</dbReference>
<dbReference type="PRINTS" id="PR00662">
    <property type="entry name" value="G6PISOMERASE"/>
</dbReference>
<dbReference type="InterPro" id="IPR035482">
    <property type="entry name" value="SIS_PGI_2"/>
</dbReference>
<evidence type="ECO:0000256" key="4">
    <source>
        <dbReference type="RuleBase" id="RU000612"/>
    </source>
</evidence>
<dbReference type="Pfam" id="PF00342">
    <property type="entry name" value="PGI"/>
    <property type="match status" value="1"/>
</dbReference>
<dbReference type="SUPFAM" id="SSF53697">
    <property type="entry name" value="SIS domain"/>
    <property type="match status" value="1"/>
</dbReference>
<dbReference type="EMBL" id="SHBL01000006">
    <property type="protein sequence ID" value="RZO24532.1"/>
    <property type="molecule type" value="Genomic_DNA"/>
</dbReference>
<dbReference type="PANTHER" id="PTHR11469">
    <property type="entry name" value="GLUCOSE-6-PHOSPHATE ISOMERASE"/>
    <property type="match status" value="1"/>
</dbReference>
<dbReference type="GO" id="GO:0051156">
    <property type="term" value="P:glucose 6-phosphate metabolic process"/>
    <property type="evidence" value="ECO:0007669"/>
    <property type="project" value="TreeGrafter"/>
</dbReference>
<comment type="similarity">
    <text evidence="4">Belongs to the GPI family.</text>
</comment>
<protein>
    <recommendedName>
        <fullName evidence="4">Glucose-6-phosphate isomerase</fullName>
        <ecNumber evidence="4">5.3.1.9</ecNumber>
    </recommendedName>
</protein>
<dbReference type="EC" id="5.3.1.9" evidence="4"/>
<dbReference type="Proteomes" id="UP000320146">
    <property type="component" value="Unassembled WGS sequence"/>
</dbReference>
<keyword evidence="2 4" id="KW-0324">Glycolysis</keyword>
<evidence type="ECO:0000256" key="2">
    <source>
        <dbReference type="ARBA" id="ARBA00023152"/>
    </source>
</evidence>
<evidence type="ECO:0000256" key="3">
    <source>
        <dbReference type="ARBA" id="ARBA00023235"/>
    </source>
</evidence>
<dbReference type="PANTHER" id="PTHR11469:SF1">
    <property type="entry name" value="GLUCOSE-6-PHOSPHATE ISOMERASE"/>
    <property type="match status" value="1"/>
</dbReference>
<keyword evidence="3 4" id="KW-0413">Isomerase</keyword>
<dbReference type="PROSITE" id="PS51463">
    <property type="entry name" value="P_GLUCOSE_ISOMERASE_3"/>
    <property type="match status" value="1"/>
</dbReference>